<evidence type="ECO:0000259" key="1">
    <source>
        <dbReference type="Pfam" id="PF04536"/>
    </source>
</evidence>
<dbReference type="EMBL" id="FPHI01000044">
    <property type="protein sequence ID" value="SFV69444.1"/>
    <property type="molecule type" value="Genomic_DNA"/>
</dbReference>
<organism evidence="2">
    <name type="scientific">hydrothermal vent metagenome</name>
    <dbReference type="NCBI Taxonomy" id="652676"/>
    <lineage>
        <taxon>unclassified sequences</taxon>
        <taxon>metagenomes</taxon>
        <taxon>ecological metagenomes</taxon>
    </lineage>
</organism>
<dbReference type="PROSITE" id="PS51257">
    <property type="entry name" value="PROKAR_LIPOPROTEIN"/>
    <property type="match status" value="1"/>
</dbReference>
<gene>
    <name evidence="2" type="ORF">MNB_SV-3-543</name>
</gene>
<proteinExistence type="predicted"/>
<protein>
    <recommendedName>
        <fullName evidence="1">TPM domain-containing protein</fullName>
    </recommendedName>
</protein>
<dbReference type="AlphaFoldDB" id="A0A1W1CUF9"/>
<evidence type="ECO:0000313" key="2">
    <source>
        <dbReference type="EMBL" id="SFV69444.1"/>
    </source>
</evidence>
<dbReference type="InterPro" id="IPR007621">
    <property type="entry name" value="TPM_dom"/>
</dbReference>
<accession>A0A1W1CUF9</accession>
<dbReference type="Gene3D" id="3.10.310.50">
    <property type="match status" value="1"/>
</dbReference>
<sequence length="469" mass="54052">MKYIVMGLLVLFLAGCESKEQKSQNSIENIIMDYAYVVLENDKVMSQYRDFNQHLLDEFDIDFRTITVDSDEDIDIYANQEFNRLQQESRSATGKAILMVVNTKQDKVRLEVSMGLEPVYTDAFVSYIEREGFVPYFRNDTIADAIYMAAELISDRAYDAQAGKEFMPPMQSKSIGAGAKTEAHIGKSNLHEKKGKDVTASSSDTPMDVLKKYLASVKAYNTNPNLDIYTDASKAFFSQHTVTKINQDNEIRFLTPCMDSKEVKYAVDGVHAVLLNDPVNQRKCSPYFFKKEQGNWKLDIATMAQILRFNAPMQWHFDKKERLKGEAKYYAFAFDGYGLDRNGYPQKYKRNGEWEKYRWKYRCGGYYHPGDKKDNVRCWMKDALRGGPAEVRLGFQPYDKIYGFGEGENRRENVTIREFIDYLNSVPSGEVATVIIEYYYLNGKKTNNFDAILNPNVEVRYETRQGIAP</sequence>
<dbReference type="Pfam" id="PF04536">
    <property type="entry name" value="TPM_phosphatase"/>
    <property type="match status" value="1"/>
</dbReference>
<name>A0A1W1CUF9_9ZZZZ</name>
<feature type="domain" description="TPM" evidence="1">
    <location>
        <begin position="47"/>
        <end position="154"/>
    </location>
</feature>
<reference evidence="2" key="1">
    <citation type="submission" date="2016-10" db="EMBL/GenBank/DDBJ databases">
        <authorList>
            <person name="de Groot N.N."/>
        </authorList>
    </citation>
    <scope>NUCLEOTIDE SEQUENCE</scope>
</reference>